<dbReference type="HOGENOM" id="CLU_019932_2_0_10"/>
<name>F4L6T0_HALH1</name>
<accession>F4L6T0</accession>
<dbReference type="STRING" id="760192.Halhy_3048"/>
<keyword evidence="3" id="KW-1185">Reference proteome</keyword>
<proteinExistence type="predicted"/>
<feature type="domain" description="Peptidase M28" evidence="1">
    <location>
        <begin position="285"/>
        <end position="497"/>
    </location>
</feature>
<dbReference type="Proteomes" id="UP000008461">
    <property type="component" value="Chromosome"/>
</dbReference>
<dbReference type="InterPro" id="IPR045175">
    <property type="entry name" value="M28_fam"/>
</dbReference>
<dbReference type="eggNOG" id="COG2234">
    <property type="taxonomic scope" value="Bacteria"/>
</dbReference>
<dbReference type="AlphaFoldDB" id="F4L6T0"/>
<dbReference type="InterPro" id="IPR007484">
    <property type="entry name" value="Peptidase_M28"/>
</dbReference>
<dbReference type="GO" id="GO:0006508">
    <property type="term" value="P:proteolysis"/>
    <property type="evidence" value="ECO:0007669"/>
    <property type="project" value="InterPro"/>
</dbReference>
<evidence type="ECO:0000313" key="2">
    <source>
        <dbReference type="EMBL" id="AEE50911.1"/>
    </source>
</evidence>
<dbReference type="EMBL" id="CP002691">
    <property type="protein sequence ID" value="AEE50911.1"/>
    <property type="molecule type" value="Genomic_DNA"/>
</dbReference>
<sequence length="514" mass="58023">MILLLSITLKAQMDQTAQRFASTITAEDLKSHLFKLTSAEFEGRETGTEGQRLAADYIASQMKSWNLPAIGEAGTYFQYITFTNQSWRKIEMKDADKELRHLWDYYAYPGTNPKQFDGNFEDAVFLGFGIDAPEYSDYKGVDVTGKLVVVYDGEPMHQGKSWVSGSATPSEWATDWRKKAKVAKANGAAALFIIDRKFKENVAEARKAILNSRNDMAKDEDPEANYAPNYFITTDLAKSMFGKLVSKVTGARDKIESKGKPRNVGFKCAVKMVAEKNYSQLKGSNVLGFIEGTDPKLKDEYVVVTAHYDHLGKRGDDMYPGADDNASGTSTVLEICQAFVEAKKAGLGPRRSVLCMLVSGEEKGLLGSQYYAQYPIFPLEKTVVDVNVDMVGRVDDEHKDNPDYIYVIGADRLSSELHQINEHANSTYTNLTLDYKYNDEKDPNRYYYRSDHYNFAKKGIPAIFYFNGTHADYHRTSDTPDKINFEKMTKIGHLVFYTSWELANRDGRIKVDKK</sequence>
<dbReference type="Gene3D" id="3.40.630.10">
    <property type="entry name" value="Zn peptidases"/>
    <property type="match status" value="2"/>
</dbReference>
<organism evidence="2 3">
    <name type="scientific">Haliscomenobacter hydrossis (strain ATCC 27775 / DSM 1100 / LMG 10767 / O)</name>
    <dbReference type="NCBI Taxonomy" id="760192"/>
    <lineage>
        <taxon>Bacteria</taxon>
        <taxon>Pseudomonadati</taxon>
        <taxon>Bacteroidota</taxon>
        <taxon>Saprospiria</taxon>
        <taxon>Saprospirales</taxon>
        <taxon>Haliscomenobacteraceae</taxon>
        <taxon>Haliscomenobacter</taxon>
    </lineage>
</organism>
<gene>
    <name evidence="2" type="ordered locus">Halhy_3048</name>
</gene>
<dbReference type="SUPFAM" id="SSF53187">
    <property type="entry name" value="Zn-dependent exopeptidases"/>
    <property type="match status" value="1"/>
</dbReference>
<protein>
    <submittedName>
        <fullName evidence="2">Peptidase M28</fullName>
    </submittedName>
</protein>
<dbReference type="Pfam" id="PF04389">
    <property type="entry name" value="Peptidase_M28"/>
    <property type="match status" value="1"/>
</dbReference>
<reference evidence="2 3" key="1">
    <citation type="journal article" date="2011" name="Stand. Genomic Sci.">
        <title>Complete genome sequence of Haliscomenobacter hydrossis type strain (O).</title>
        <authorList>
            <consortium name="US DOE Joint Genome Institute (JGI-PGF)"/>
            <person name="Daligault H."/>
            <person name="Lapidus A."/>
            <person name="Zeytun A."/>
            <person name="Nolan M."/>
            <person name="Lucas S."/>
            <person name="Del Rio T.G."/>
            <person name="Tice H."/>
            <person name="Cheng J.F."/>
            <person name="Tapia R."/>
            <person name="Han C."/>
            <person name="Goodwin L."/>
            <person name="Pitluck S."/>
            <person name="Liolios K."/>
            <person name="Pagani I."/>
            <person name="Ivanova N."/>
            <person name="Huntemann M."/>
            <person name="Mavromatis K."/>
            <person name="Mikhailova N."/>
            <person name="Pati A."/>
            <person name="Chen A."/>
            <person name="Palaniappan K."/>
            <person name="Land M."/>
            <person name="Hauser L."/>
            <person name="Brambilla E.M."/>
            <person name="Rohde M."/>
            <person name="Verbarg S."/>
            <person name="Goker M."/>
            <person name="Bristow J."/>
            <person name="Eisen J.A."/>
            <person name="Markowitz V."/>
            <person name="Hugenholtz P."/>
            <person name="Kyrpides N.C."/>
            <person name="Klenk H.P."/>
            <person name="Woyke T."/>
        </authorList>
    </citation>
    <scope>NUCLEOTIDE SEQUENCE [LARGE SCALE GENOMIC DNA]</scope>
    <source>
        <strain evidence="3">ATCC 27775 / DSM 1100 / LMG 10767 / O</strain>
    </source>
</reference>
<dbReference type="InterPro" id="IPR046450">
    <property type="entry name" value="PA_dom_sf"/>
</dbReference>
<dbReference type="PANTHER" id="PTHR12147">
    <property type="entry name" value="METALLOPEPTIDASE M28 FAMILY MEMBER"/>
    <property type="match status" value="1"/>
</dbReference>
<evidence type="ECO:0000259" key="1">
    <source>
        <dbReference type="Pfam" id="PF04389"/>
    </source>
</evidence>
<dbReference type="GO" id="GO:0008235">
    <property type="term" value="F:metalloexopeptidase activity"/>
    <property type="evidence" value="ECO:0007669"/>
    <property type="project" value="InterPro"/>
</dbReference>
<dbReference type="KEGG" id="hhy:Halhy_3048"/>
<dbReference type="PANTHER" id="PTHR12147:SF26">
    <property type="entry name" value="PEPTIDASE M28 DOMAIN-CONTAINING PROTEIN"/>
    <property type="match status" value="1"/>
</dbReference>
<evidence type="ECO:0000313" key="3">
    <source>
        <dbReference type="Proteomes" id="UP000008461"/>
    </source>
</evidence>
<dbReference type="Gene3D" id="3.50.30.30">
    <property type="match status" value="1"/>
</dbReference>
<reference key="2">
    <citation type="submission" date="2011-04" db="EMBL/GenBank/DDBJ databases">
        <title>Complete sequence of chromosome of Haliscomenobacter hydrossis DSM 1100.</title>
        <authorList>
            <consortium name="US DOE Joint Genome Institute (JGI-PGF)"/>
            <person name="Lucas S."/>
            <person name="Han J."/>
            <person name="Lapidus A."/>
            <person name="Bruce D."/>
            <person name="Goodwin L."/>
            <person name="Pitluck S."/>
            <person name="Peters L."/>
            <person name="Kyrpides N."/>
            <person name="Mavromatis K."/>
            <person name="Ivanova N."/>
            <person name="Ovchinnikova G."/>
            <person name="Pagani I."/>
            <person name="Daligault H."/>
            <person name="Detter J.C."/>
            <person name="Han C."/>
            <person name="Land M."/>
            <person name="Hauser L."/>
            <person name="Markowitz V."/>
            <person name="Cheng J.-F."/>
            <person name="Hugenholtz P."/>
            <person name="Woyke T."/>
            <person name="Wu D."/>
            <person name="Verbarg S."/>
            <person name="Frueling A."/>
            <person name="Brambilla E."/>
            <person name="Klenk H.-P."/>
            <person name="Eisen J.A."/>
        </authorList>
    </citation>
    <scope>NUCLEOTIDE SEQUENCE</scope>
    <source>
        <strain>DSM 1100</strain>
    </source>
</reference>
<dbReference type="SUPFAM" id="SSF52025">
    <property type="entry name" value="PA domain"/>
    <property type="match status" value="1"/>
</dbReference>